<comment type="catalytic activity">
    <reaction evidence="12">
        <text>6-carboxyhexanoyl-[ACP] + L-alanine + H(+) = (8S)-8-amino-7-oxononanoate + holo-[ACP] + CO2</text>
        <dbReference type="Rhea" id="RHEA:42288"/>
        <dbReference type="Rhea" id="RHEA-COMP:9685"/>
        <dbReference type="Rhea" id="RHEA-COMP:9955"/>
        <dbReference type="ChEBI" id="CHEBI:15378"/>
        <dbReference type="ChEBI" id="CHEBI:16526"/>
        <dbReference type="ChEBI" id="CHEBI:57972"/>
        <dbReference type="ChEBI" id="CHEBI:64479"/>
        <dbReference type="ChEBI" id="CHEBI:78846"/>
        <dbReference type="ChEBI" id="CHEBI:149468"/>
        <dbReference type="EC" id="2.3.1.47"/>
    </reaction>
</comment>
<evidence type="ECO:0000256" key="8">
    <source>
        <dbReference type="ARBA" id="ARBA00022756"/>
    </source>
</evidence>
<reference evidence="15 16" key="1">
    <citation type="journal article" date="2019" name="ISME J.">
        <title>Deianiraea, an extracellular bacterium associated with the ciliate Paramecium, suggests an alternative scenario for the evolution of Rickettsiales.</title>
        <authorList>
            <person name="Castelli M."/>
            <person name="Sabaneyeva E."/>
            <person name="Lanzoni O."/>
            <person name="Lebedeva N."/>
            <person name="Floriano A.M."/>
            <person name="Gaiarsa S."/>
            <person name="Benken K."/>
            <person name="Modeo L."/>
            <person name="Bandi C."/>
            <person name="Potekhin A."/>
            <person name="Sassera D."/>
            <person name="Petroni G."/>
        </authorList>
    </citation>
    <scope>NUCLEOTIDE SEQUENCE [LARGE SCALE GENOMIC DNA]</scope>
    <source>
        <strain evidence="15">CyL4-1</strain>
    </source>
</reference>
<evidence type="ECO:0000256" key="3">
    <source>
        <dbReference type="ARBA" id="ARBA00010008"/>
    </source>
</evidence>
<evidence type="ECO:0000256" key="5">
    <source>
        <dbReference type="ARBA" id="ARBA00013187"/>
    </source>
</evidence>
<comment type="pathway">
    <text evidence="2">Cofactor biosynthesis; biotin biosynthesis.</text>
</comment>
<comment type="subunit">
    <text evidence="4">Homodimer.</text>
</comment>
<dbReference type="GO" id="GO:0008710">
    <property type="term" value="F:8-amino-7-oxononanoate synthase activity"/>
    <property type="evidence" value="ECO:0007669"/>
    <property type="project" value="UniProtKB-EC"/>
</dbReference>
<name>A0A5B8XCY9_9RICK</name>
<evidence type="ECO:0000256" key="2">
    <source>
        <dbReference type="ARBA" id="ARBA00004746"/>
    </source>
</evidence>
<proteinExistence type="inferred from homology"/>
<keyword evidence="16" id="KW-1185">Reference proteome</keyword>
<dbReference type="Pfam" id="PF00155">
    <property type="entry name" value="Aminotran_1_2"/>
    <property type="match status" value="1"/>
</dbReference>
<keyword evidence="7" id="KW-0808">Transferase</keyword>
<sequence>MNFEDRVGVKIADKIARNQLRILEKKSDFDIDFSSNDYLCLAKNEKVINSACDFAKKYGTGGGSSRVLSSIDAYFELEELIAKCKNKEKALLFSSGFMANHACLSAILSLYSENEIDIFSDKLNHASIHSGIGNRHQIRYNNIDLNHLELRLKQSTKKHKIVITEGVFSMDGTILDIDNLIALKRKYGFMIYIDEAHSIGVFGENGYGLSTKYAGEIEFSMGTLSKAIGSQGGYIAVNSKISDYLLNFCQGFVYSTAINPPAIGSAICAIKLLPSLENERLKLFENRNYLSGFFEKDVITQSKSQIFPILMPSEIDAINCQKSLMEAGIFAPSIRPPTVQTSRIRVSLNVSHSKEDIDKLVKILRLYAA</sequence>
<evidence type="ECO:0000256" key="9">
    <source>
        <dbReference type="ARBA" id="ARBA00022898"/>
    </source>
</evidence>
<dbReference type="InterPro" id="IPR015424">
    <property type="entry name" value="PyrdxlP-dep_Trfase"/>
</dbReference>
<dbReference type="Proteomes" id="UP000321934">
    <property type="component" value="Chromosome"/>
</dbReference>
<accession>A0A5B8XCY9</accession>
<dbReference type="InterPro" id="IPR015421">
    <property type="entry name" value="PyrdxlP-dep_Trfase_major"/>
</dbReference>
<protein>
    <recommendedName>
        <fullName evidence="6">5-aminolevulinate synthase</fullName>
        <ecNumber evidence="5">2.3.1.47</ecNumber>
    </recommendedName>
    <alternativeName>
        <fullName evidence="10">7-keto-8-amino-pelargonic acid synthase</fullName>
    </alternativeName>
    <alternativeName>
        <fullName evidence="11">8-amino-7-ketopelargonate synthase</fullName>
    </alternativeName>
</protein>
<dbReference type="Gene3D" id="3.90.1150.10">
    <property type="entry name" value="Aspartate Aminotransferase, domain 1"/>
    <property type="match status" value="1"/>
</dbReference>
<dbReference type="PROSITE" id="PS00599">
    <property type="entry name" value="AA_TRANSFER_CLASS_2"/>
    <property type="match status" value="1"/>
</dbReference>
<evidence type="ECO:0000256" key="13">
    <source>
        <dbReference type="RuleBase" id="RU003693"/>
    </source>
</evidence>
<comment type="cofactor">
    <cofactor evidence="1 13">
        <name>pyridoxal 5'-phosphate</name>
        <dbReference type="ChEBI" id="CHEBI:597326"/>
    </cofactor>
</comment>
<evidence type="ECO:0000256" key="4">
    <source>
        <dbReference type="ARBA" id="ARBA00011738"/>
    </source>
</evidence>
<dbReference type="InterPro" id="IPR004839">
    <property type="entry name" value="Aminotransferase_I/II_large"/>
</dbReference>
<dbReference type="RefSeq" id="WP_146820463.1">
    <property type="nucleotide sequence ID" value="NZ_CP029077.1"/>
</dbReference>
<dbReference type="PANTHER" id="PTHR13693">
    <property type="entry name" value="CLASS II AMINOTRANSFERASE/8-AMINO-7-OXONONANOATE SYNTHASE"/>
    <property type="match status" value="1"/>
</dbReference>
<dbReference type="EMBL" id="CP029077">
    <property type="protein sequence ID" value="QED23173.1"/>
    <property type="molecule type" value="Genomic_DNA"/>
</dbReference>
<dbReference type="AlphaFoldDB" id="A0A5B8XCY9"/>
<dbReference type="InterPro" id="IPR001917">
    <property type="entry name" value="Aminotrans_II_pyridoxalP_BS"/>
</dbReference>
<gene>
    <name evidence="15" type="ORF">Deia_00369</name>
</gene>
<evidence type="ECO:0000256" key="6">
    <source>
        <dbReference type="ARBA" id="ARBA00017999"/>
    </source>
</evidence>
<dbReference type="GO" id="GO:0030170">
    <property type="term" value="F:pyridoxal phosphate binding"/>
    <property type="evidence" value="ECO:0007669"/>
    <property type="project" value="InterPro"/>
</dbReference>
<evidence type="ECO:0000256" key="10">
    <source>
        <dbReference type="ARBA" id="ARBA00032610"/>
    </source>
</evidence>
<evidence type="ECO:0000259" key="14">
    <source>
        <dbReference type="Pfam" id="PF00155"/>
    </source>
</evidence>
<dbReference type="Gene3D" id="3.40.640.10">
    <property type="entry name" value="Type I PLP-dependent aspartate aminotransferase-like (Major domain)"/>
    <property type="match status" value="1"/>
</dbReference>
<dbReference type="SUPFAM" id="SSF53383">
    <property type="entry name" value="PLP-dependent transferases"/>
    <property type="match status" value="1"/>
</dbReference>
<comment type="similarity">
    <text evidence="3">Belongs to the class-II pyridoxal-phosphate-dependent aminotransferase family. BioF subfamily.</text>
</comment>
<evidence type="ECO:0000313" key="15">
    <source>
        <dbReference type="EMBL" id="QED23173.1"/>
    </source>
</evidence>
<keyword evidence="8" id="KW-0093">Biotin biosynthesis</keyword>
<dbReference type="InterPro" id="IPR015422">
    <property type="entry name" value="PyrdxlP-dep_Trfase_small"/>
</dbReference>
<evidence type="ECO:0000256" key="1">
    <source>
        <dbReference type="ARBA" id="ARBA00001933"/>
    </source>
</evidence>
<evidence type="ECO:0000256" key="7">
    <source>
        <dbReference type="ARBA" id="ARBA00022679"/>
    </source>
</evidence>
<dbReference type="OrthoDB" id="9807157at2"/>
<dbReference type="InterPro" id="IPR050087">
    <property type="entry name" value="AON_synthase_class-II"/>
</dbReference>
<evidence type="ECO:0000256" key="11">
    <source>
        <dbReference type="ARBA" id="ARBA00033381"/>
    </source>
</evidence>
<evidence type="ECO:0000256" key="12">
    <source>
        <dbReference type="ARBA" id="ARBA00047715"/>
    </source>
</evidence>
<organism evidence="15 16">
    <name type="scientific">Candidatus Deianiraea vastatrix</name>
    <dbReference type="NCBI Taxonomy" id="2163644"/>
    <lineage>
        <taxon>Bacteria</taxon>
        <taxon>Pseudomonadati</taxon>
        <taxon>Pseudomonadota</taxon>
        <taxon>Alphaproteobacteria</taxon>
        <taxon>Rickettsiales</taxon>
        <taxon>Candidatus Deianiraeaceae</taxon>
        <taxon>Candidatus Deianiraea</taxon>
    </lineage>
</organism>
<dbReference type="PANTHER" id="PTHR13693:SF100">
    <property type="entry name" value="8-AMINO-7-OXONONANOATE SYNTHASE"/>
    <property type="match status" value="1"/>
</dbReference>
<keyword evidence="9 13" id="KW-0663">Pyridoxal phosphate</keyword>
<dbReference type="EC" id="2.3.1.47" evidence="5"/>
<evidence type="ECO:0000313" key="16">
    <source>
        <dbReference type="Proteomes" id="UP000321934"/>
    </source>
</evidence>
<feature type="domain" description="Aminotransferase class I/classII large" evidence="14">
    <location>
        <begin position="31"/>
        <end position="363"/>
    </location>
</feature>
<dbReference type="GO" id="GO:0009102">
    <property type="term" value="P:biotin biosynthetic process"/>
    <property type="evidence" value="ECO:0007669"/>
    <property type="project" value="UniProtKB-KW"/>
</dbReference>